<sequence>MEGGGHETDIFYAIIMTEVRYYGEGFAEGIHAGIFEGRKYGVQQGANIDGSSRLVHCCMFYLMLNLVL</sequence>
<proteinExistence type="predicted"/>
<organism evidence="1 2">
    <name type="scientific">Anolis carolinensis</name>
    <name type="common">Green anole</name>
    <name type="synonym">American chameleon</name>
    <dbReference type="NCBI Taxonomy" id="28377"/>
    <lineage>
        <taxon>Eukaryota</taxon>
        <taxon>Metazoa</taxon>
        <taxon>Chordata</taxon>
        <taxon>Craniata</taxon>
        <taxon>Vertebrata</taxon>
        <taxon>Euteleostomi</taxon>
        <taxon>Lepidosauria</taxon>
        <taxon>Squamata</taxon>
        <taxon>Bifurcata</taxon>
        <taxon>Unidentata</taxon>
        <taxon>Episquamata</taxon>
        <taxon>Toxicofera</taxon>
        <taxon>Iguania</taxon>
        <taxon>Dactyloidae</taxon>
        <taxon>Anolis</taxon>
    </lineage>
</organism>
<dbReference type="Ensembl" id="ENSACAT00000056597.1">
    <property type="protein sequence ID" value="ENSACAP00000024691.1"/>
    <property type="gene ID" value="ENSACAG00000040715.1"/>
</dbReference>
<dbReference type="InParanoid" id="A0A803SP01"/>
<evidence type="ECO:0000313" key="2">
    <source>
        <dbReference type="Proteomes" id="UP000001646"/>
    </source>
</evidence>
<dbReference type="Proteomes" id="UP000001646">
    <property type="component" value="Unplaced"/>
</dbReference>
<keyword evidence="2" id="KW-1185">Reference proteome</keyword>
<reference evidence="1" key="1">
    <citation type="submission" date="2009-12" db="EMBL/GenBank/DDBJ databases">
        <title>The Genome Sequence of Anolis carolinensis (Green Anole Lizard).</title>
        <authorList>
            <consortium name="The Genome Sequencing Platform"/>
            <person name="Di Palma F."/>
            <person name="Alfoldi J."/>
            <person name="Heiman D."/>
            <person name="Young S."/>
            <person name="Grabherr M."/>
            <person name="Johnson J."/>
            <person name="Lander E.S."/>
            <person name="Lindblad-Toh K."/>
        </authorList>
    </citation>
    <scope>NUCLEOTIDE SEQUENCE [LARGE SCALE GENOMIC DNA]</scope>
    <source>
        <strain evidence="1">JBL SC #1</strain>
    </source>
</reference>
<protein>
    <recommendedName>
        <fullName evidence="3">Essential protein Yae1 N-terminal domain-containing protein</fullName>
    </recommendedName>
</protein>
<reference evidence="1" key="2">
    <citation type="submission" date="2025-08" db="UniProtKB">
        <authorList>
            <consortium name="Ensembl"/>
        </authorList>
    </citation>
    <scope>IDENTIFICATION</scope>
</reference>
<dbReference type="AlphaFoldDB" id="A0A803SP01"/>
<evidence type="ECO:0008006" key="3">
    <source>
        <dbReference type="Google" id="ProtNLM"/>
    </source>
</evidence>
<reference evidence="1" key="3">
    <citation type="submission" date="2025-09" db="UniProtKB">
        <authorList>
            <consortium name="Ensembl"/>
        </authorList>
    </citation>
    <scope>IDENTIFICATION</scope>
</reference>
<evidence type="ECO:0000313" key="1">
    <source>
        <dbReference type="Ensembl" id="ENSACAP00000024691.1"/>
    </source>
</evidence>
<accession>A0A803SP01</accession>
<name>A0A803SP01_ANOCA</name>